<dbReference type="Proteomes" id="UP000753908">
    <property type="component" value="Unassembled WGS sequence"/>
</dbReference>
<gene>
    <name evidence="1" type="ORF">KME25_00570</name>
</gene>
<comment type="caution">
    <text evidence="1">The sequence shown here is derived from an EMBL/GenBank/DDBJ whole genome shotgun (WGS) entry which is preliminary data.</text>
</comment>
<name>A0A951PI12_9CYAN</name>
<proteinExistence type="predicted"/>
<accession>A0A951PI12</accession>
<evidence type="ECO:0000313" key="2">
    <source>
        <dbReference type="Proteomes" id="UP000753908"/>
    </source>
</evidence>
<sequence>MNLFQQLVEEERRSLKSVQPVKSNRNSDRLLIEFGDEGRLPLLTLAALI</sequence>
<protein>
    <submittedName>
        <fullName evidence="1">Uncharacterized protein</fullName>
    </submittedName>
</protein>
<reference evidence="1" key="1">
    <citation type="submission" date="2021-05" db="EMBL/GenBank/DDBJ databases">
        <authorList>
            <person name="Pietrasiak N."/>
            <person name="Ward R."/>
            <person name="Stajich J.E."/>
            <person name="Kurbessoian T."/>
        </authorList>
    </citation>
    <scope>NUCLEOTIDE SEQUENCE</scope>
    <source>
        <strain evidence="1">CPER-KK1</strain>
    </source>
</reference>
<dbReference type="EMBL" id="JAHHIF010000001">
    <property type="protein sequence ID" value="MBW4542933.1"/>
    <property type="molecule type" value="Genomic_DNA"/>
</dbReference>
<evidence type="ECO:0000313" key="1">
    <source>
        <dbReference type="EMBL" id="MBW4542933.1"/>
    </source>
</evidence>
<reference evidence="1" key="2">
    <citation type="journal article" date="2022" name="Microbiol. Resour. Announc.">
        <title>Metagenome Sequencing to Explore Phylogenomics of Terrestrial Cyanobacteria.</title>
        <authorList>
            <person name="Ward R.D."/>
            <person name="Stajich J.E."/>
            <person name="Johansen J.R."/>
            <person name="Huntemann M."/>
            <person name="Clum A."/>
            <person name="Foster B."/>
            <person name="Foster B."/>
            <person name="Roux S."/>
            <person name="Palaniappan K."/>
            <person name="Varghese N."/>
            <person name="Mukherjee S."/>
            <person name="Reddy T.B.K."/>
            <person name="Daum C."/>
            <person name="Copeland A."/>
            <person name="Chen I.A."/>
            <person name="Ivanova N.N."/>
            <person name="Kyrpides N.C."/>
            <person name="Shapiro N."/>
            <person name="Eloe-Fadrosh E.A."/>
            <person name="Pietrasiak N."/>
        </authorList>
    </citation>
    <scope>NUCLEOTIDE SEQUENCE</scope>
    <source>
        <strain evidence="1">CPER-KK1</strain>
    </source>
</reference>
<dbReference type="AlphaFoldDB" id="A0A951PI12"/>
<organism evidence="1 2">
    <name type="scientific">Symplocastrum torsivum CPER-KK1</name>
    <dbReference type="NCBI Taxonomy" id="450513"/>
    <lineage>
        <taxon>Bacteria</taxon>
        <taxon>Bacillati</taxon>
        <taxon>Cyanobacteriota</taxon>
        <taxon>Cyanophyceae</taxon>
        <taxon>Oscillatoriophycideae</taxon>
        <taxon>Oscillatoriales</taxon>
        <taxon>Microcoleaceae</taxon>
        <taxon>Symplocastrum</taxon>
    </lineage>
</organism>